<dbReference type="CDD" id="cd02440">
    <property type="entry name" value="AdoMet_MTases"/>
    <property type="match status" value="1"/>
</dbReference>
<dbReference type="Pfam" id="PF13649">
    <property type="entry name" value="Methyltransf_25"/>
    <property type="match status" value="1"/>
</dbReference>
<proteinExistence type="predicted"/>
<organism evidence="2 3">
    <name type="scientific">Roseibacillus persicicus</name>
    <dbReference type="NCBI Taxonomy" id="454148"/>
    <lineage>
        <taxon>Bacteria</taxon>
        <taxon>Pseudomonadati</taxon>
        <taxon>Verrucomicrobiota</taxon>
        <taxon>Verrucomicrobiia</taxon>
        <taxon>Verrucomicrobiales</taxon>
        <taxon>Verrucomicrobiaceae</taxon>
        <taxon>Roseibacillus</taxon>
    </lineage>
</organism>
<accession>A0A918TC35</accession>
<dbReference type="SUPFAM" id="SSF53335">
    <property type="entry name" value="S-adenosyl-L-methionine-dependent methyltransferases"/>
    <property type="match status" value="1"/>
</dbReference>
<protein>
    <recommendedName>
        <fullName evidence="1">Methyltransferase domain-containing protein</fullName>
    </recommendedName>
</protein>
<keyword evidence="3" id="KW-1185">Reference proteome</keyword>
<dbReference type="AlphaFoldDB" id="A0A918TC35"/>
<evidence type="ECO:0000313" key="3">
    <source>
        <dbReference type="Proteomes" id="UP000644507"/>
    </source>
</evidence>
<dbReference type="InterPro" id="IPR029063">
    <property type="entry name" value="SAM-dependent_MTases_sf"/>
</dbReference>
<reference evidence="2" key="1">
    <citation type="journal article" date="2014" name="Int. J. Syst. Evol. Microbiol.">
        <title>Complete genome sequence of Corynebacterium casei LMG S-19264T (=DSM 44701T), isolated from a smear-ripened cheese.</title>
        <authorList>
            <consortium name="US DOE Joint Genome Institute (JGI-PGF)"/>
            <person name="Walter F."/>
            <person name="Albersmeier A."/>
            <person name="Kalinowski J."/>
            <person name="Ruckert C."/>
        </authorList>
    </citation>
    <scope>NUCLEOTIDE SEQUENCE</scope>
    <source>
        <strain evidence="2">KCTC 12988</strain>
    </source>
</reference>
<sequence length="294" mass="33609">MPLHIDNCVRRTLQDFPWKRRARFFLGRILLSLFPERGRKVAAHPFADNLSPIDKILRNGLYARAFLENDFVTLRHYLANYWKEQAHHFHADWDDRFDRMFVAHDQVIAVPLQAILTKQSPGPHPPELYEIGCGGGQVLDYLSEHLPQISRFYGVDLSSEQIAQNKKSFAENKQLSFVAADAMKWIPENAKPNSVLLSNGGVFEYFLESELHTLFTCLASLNGPTTIALVETFGADHNLATERNSLVYGRELSFSHNYPELLKSAGYTIFHQTERTGFDEDGGGRWIRLVAHKH</sequence>
<name>A0A918TC35_9BACT</name>
<dbReference type="Proteomes" id="UP000644507">
    <property type="component" value="Unassembled WGS sequence"/>
</dbReference>
<gene>
    <name evidence="2" type="ORF">GCM10007100_01350</name>
</gene>
<feature type="domain" description="Methyltransferase" evidence="1">
    <location>
        <begin position="130"/>
        <end position="219"/>
    </location>
</feature>
<reference evidence="2" key="2">
    <citation type="submission" date="2020-09" db="EMBL/GenBank/DDBJ databases">
        <authorList>
            <person name="Sun Q."/>
            <person name="Kim S."/>
        </authorList>
    </citation>
    <scope>NUCLEOTIDE SEQUENCE</scope>
    <source>
        <strain evidence="2">KCTC 12988</strain>
    </source>
</reference>
<evidence type="ECO:0000259" key="1">
    <source>
        <dbReference type="Pfam" id="PF13649"/>
    </source>
</evidence>
<dbReference type="EMBL" id="BMXI01000001">
    <property type="protein sequence ID" value="GHC40579.1"/>
    <property type="molecule type" value="Genomic_DNA"/>
</dbReference>
<dbReference type="InterPro" id="IPR041698">
    <property type="entry name" value="Methyltransf_25"/>
</dbReference>
<dbReference type="Gene3D" id="3.40.50.150">
    <property type="entry name" value="Vaccinia Virus protein VP39"/>
    <property type="match status" value="1"/>
</dbReference>
<dbReference type="RefSeq" id="WP_189566360.1">
    <property type="nucleotide sequence ID" value="NZ_BMXI01000001.1"/>
</dbReference>
<evidence type="ECO:0000313" key="2">
    <source>
        <dbReference type="EMBL" id="GHC40579.1"/>
    </source>
</evidence>
<comment type="caution">
    <text evidence="2">The sequence shown here is derived from an EMBL/GenBank/DDBJ whole genome shotgun (WGS) entry which is preliminary data.</text>
</comment>